<feature type="domain" description="tRNA pseudouridylate synthase B C-terminal" evidence="8">
    <location>
        <begin position="164"/>
        <end position="204"/>
    </location>
</feature>
<proteinExistence type="inferred from homology"/>
<feature type="domain" description="tRNA pseudouridine synthase II TruB subfamily 2 C-terminal" evidence="7">
    <location>
        <begin position="222"/>
        <end position="275"/>
    </location>
</feature>
<dbReference type="InterPro" id="IPR015947">
    <property type="entry name" value="PUA-like_sf"/>
</dbReference>
<evidence type="ECO:0000313" key="9">
    <source>
        <dbReference type="EMBL" id="GIH05991.1"/>
    </source>
</evidence>
<comment type="catalytic activity">
    <reaction evidence="1 5">
        <text>uridine(55) in tRNA = pseudouridine(55) in tRNA</text>
        <dbReference type="Rhea" id="RHEA:42532"/>
        <dbReference type="Rhea" id="RHEA-COMP:10101"/>
        <dbReference type="Rhea" id="RHEA-COMP:10102"/>
        <dbReference type="ChEBI" id="CHEBI:65314"/>
        <dbReference type="ChEBI" id="CHEBI:65315"/>
        <dbReference type="EC" id="5.4.99.25"/>
    </reaction>
</comment>
<dbReference type="SUPFAM" id="SSF55120">
    <property type="entry name" value="Pseudouridine synthase"/>
    <property type="match status" value="1"/>
</dbReference>
<dbReference type="CDD" id="cd02573">
    <property type="entry name" value="PseudoU_synth_EcTruB"/>
    <property type="match status" value="1"/>
</dbReference>
<sequence>MTSHDVVARLRRIARTRKVGHGGTLDPMATGVLVIGVGRATRLLTYVVGTAKVYSGTIRLGQATTTDDAEGDVTQSVPAGHLSDTQLREQLAAMTGEVDQVPSSVSAIKVKGVRSYHRVRQGEEVQLEPRRVTISRIDVQGISRIGDLVDVEVEVACSSGTYIRAIARDLGAAFGVGGHLTALRRSAVGDFSLAEARTLGQLAELDDPVTLPLSEALARALPVISVDAEQARTVTHGGPLPQTGIPGPYGVIGPDGTALAVMSDRDGRARPEIVLVGS</sequence>
<evidence type="ECO:0000259" key="6">
    <source>
        <dbReference type="Pfam" id="PF01509"/>
    </source>
</evidence>
<evidence type="ECO:0000256" key="3">
    <source>
        <dbReference type="ARBA" id="ARBA00022694"/>
    </source>
</evidence>
<dbReference type="Gene3D" id="3.30.2350.10">
    <property type="entry name" value="Pseudouridine synthase"/>
    <property type="match status" value="1"/>
</dbReference>
<dbReference type="NCBIfam" id="TIGR00431">
    <property type="entry name" value="TruB"/>
    <property type="match status" value="1"/>
</dbReference>
<evidence type="ECO:0000256" key="1">
    <source>
        <dbReference type="ARBA" id="ARBA00000385"/>
    </source>
</evidence>
<comment type="similarity">
    <text evidence="2 5">Belongs to the pseudouridine synthase TruB family. Type 1 subfamily.</text>
</comment>
<dbReference type="AlphaFoldDB" id="A0A8J3QAA1"/>
<evidence type="ECO:0000313" key="10">
    <source>
        <dbReference type="Proteomes" id="UP000612899"/>
    </source>
</evidence>
<protein>
    <recommendedName>
        <fullName evidence="5">tRNA pseudouridine synthase B</fullName>
        <ecNumber evidence="5">5.4.99.25</ecNumber>
    </recommendedName>
    <alternativeName>
        <fullName evidence="5">tRNA pseudouridine(55) synthase</fullName>
        <shortName evidence="5">Psi55 synthase</shortName>
    </alternativeName>
    <alternativeName>
        <fullName evidence="5">tRNA pseudouridylate synthase</fullName>
    </alternativeName>
    <alternativeName>
        <fullName evidence="5">tRNA-uridine isomerase</fullName>
    </alternativeName>
</protein>
<dbReference type="GO" id="GO:1990481">
    <property type="term" value="P:mRNA pseudouridine synthesis"/>
    <property type="evidence" value="ECO:0007669"/>
    <property type="project" value="TreeGrafter"/>
</dbReference>
<evidence type="ECO:0000259" key="8">
    <source>
        <dbReference type="Pfam" id="PF16198"/>
    </source>
</evidence>
<feature type="domain" description="Pseudouridine synthase II N-terminal" evidence="6">
    <location>
        <begin position="11"/>
        <end position="163"/>
    </location>
</feature>
<reference evidence="9" key="1">
    <citation type="submission" date="2021-01" db="EMBL/GenBank/DDBJ databases">
        <title>Whole genome shotgun sequence of Rhizocola hellebori NBRC 109834.</title>
        <authorList>
            <person name="Komaki H."/>
            <person name="Tamura T."/>
        </authorList>
    </citation>
    <scope>NUCLEOTIDE SEQUENCE</scope>
    <source>
        <strain evidence="9">NBRC 109834</strain>
    </source>
</reference>
<evidence type="ECO:0000256" key="4">
    <source>
        <dbReference type="ARBA" id="ARBA00023235"/>
    </source>
</evidence>
<dbReference type="InterPro" id="IPR014780">
    <property type="entry name" value="tRNA_psdUridine_synth_TruB"/>
</dbReference>
<dbReference type="EMBL" id="BONY01000023">
    <property type="protein sequence ID" value="GIH05991.1"/>
    <property type="molecule type" value="Genomic_DNA"/>
</dbReference>
<accession>A0A8J3QAA1</accession>
<organism evidence="9 10">
    <name type="scientific">Rhizocola hellebori</name>
    <dbReference type="NCBI Taxonomy" id="1392758"/>
    <lineage>
        <taxon>Bacteria</taxon>
        <taxon>Bacillati</taxon>
        <taxon>Actinomycetota</taxon>
        <taxon>Actinomycetes</taxon>
        <taxon>Micromonosporales</taxon>
        <taxon>Micromonosporaceae</taxon>
        <taxon>Rhizocola</taxon>
    </lineage>
</organism>
<dbReference type="GO" id="GO:0003723">
    <property type="term" value="F:RNA binding"/>
    <property type="evidence" value="ECO:0007669"/>
    <property type="project" value="InterPro"/>
</dbReference>
<evidence type="ECO:0000256" key="2">
    <source>
        <dbReference type="ARBA" id="ARBA00005642"/>
    </source>
</evidence>
<dbReference type="Gene3D" id="2.30.130.10">
    <property type="entry name" value="PUA domain"/>
    <property type="match status" value="1"/>
</dbReference>
<comment type="function">
    <text evidence="5">Responsible for synthesis of pseudouridine from uracil-55 in the psi GC loop of transfer RNAs.</text>
</comment>
<dbReference type="InterPro" id="IPR015225">
    <property type="entry name" value="tRNA_psdUridine_synth_fam2_C"/>
</dbReference>
<dbReference type="InterPro" id="IPR002501">
    <property type="entry name" value="PsdUridine_synth_N"/>
</dbReference>
<dbReference type="Pfam" id="PF01509">
    <property type="entry name" value="TruB_N"/>
    <property type="match status" value="1"/>
</dbReference>
<dbReference type="PANTHER" id="PTHR13767:SF2">
    <property type="entry name" value="PSEUDOURIDYLATE SYNTHASE TRUB1"/>
    <property type="match status" value="1"/>
</dbReference>
<gene>
    <name evidence="5 9" type="primary">truB</name>
    <name evidence="9" type="ORF">Rhe02_40580</name>
</gene>
<keyword evidence="4 5" id="KW-0413">Isomerase</keyword>
<evidence type="ECO:0000259" key="7">
    <source>
        <dbReference type="Pfam" id="PF09142"/>
    </source>
</evidence>
<dbReference type="InterPro" id="IPR032819">
    <property type="entry name" value="TruB_C"/>
</dbReference>
<dbReference type="Pfam" id="PF16198">
    <property type="entry name" value="TruB_C_2"/>
    <property type="match status" value="1"/>
</dbReference>
<dbReference type="PANTHER" id="PTHR13767">
    <property type="entry name" value="TRNA-PSEUDOURIDINE SYNTHASE"/>
    <property type="match status" value="1"/>
</dbReference>
<dbReference type="InterPro" id="IPR020103">
    <property type="entry name" value="PsdUridine_synth_cat_dom_sf"/>
</dbReference>
<dbReference type="HAMAP" id="MF_01080">
    <property type="entry name" value="TruB_bact"/>
    <property type="match status" value="1"/>
</dbReference>
<dbReference type="GO" id="GO:0160148">
    <property type="term" value="F:tRNA pseudouridine(55) synthase activity"/>
    <property type="evidence" value="ECO:0007669"/>
    <property type="project" value="UniProtKB-EC"/>
</dbReference>
<dbReference type="EC" id="5.4.99.25" evidence="5"/>
<feature type="active site" description="Nucleophile" evidence="5">
    <location>
        <position position="26"/>
    </location>
</feature>
<keyword evidence="10" id="KW-1185">Reference proteome</keyword>
<comment type="caution">
    <text evidence="9">The sequence shown here is derived from an EMBL/GenBank/DDBJ whole genome shotgun (WGS) entry which is preliminary data.</text>
</comment>
<dbReference type="Pfam" id="PF09142">
    <property type="entry name" value="TruB_C"/>
    <property type="match status" value="1"/>
</dbReference>
<dbReference type="SUPFAM" id="SSF88697">
    <property type="entry name" value="PUA domain-like"/>
    <property type="match status" value="1"/>
</dbReference>
<dbReference type="GO" id="GO:0031119">
    <property type="term" value="P:tRNA pseudouridine synthesis"/>
    <property type="evidence" value="ECO:0007669"/>
    <property type="project" value="UniProtKB-UniRule"/>
</dbReference>
<keyword evidence="3 5" id="KW-0819">tRNA processing</keyword>
<dbReference type="Proteomes" id="UP000612899">
    <property type="component" value="Unassembled WGS sequence"/>
</dbReference>
<evidence type="ECO:0000256" key="5">
    <source>
        <dbReference type="HAMAP-Rule" id="MF_01080"/>
    </source>
</evidence>
<name>A0A8J3QAA1_9ACTN</name>
<dbReference type="InterPro" id="IPR036974">
    <property type="entry name" value="PUA_sf"/>
</dbReference>